<keyword evidence="8 9" id="KW-0807">Transducer</keyword>
<dbReference type="Pfam" id="PF00001">
    <property type="entry name" value="7tm_1"/>
    <property type="match status" value="1"/>
</dbReference>
<evidence type="ECO:0000256" key="8">
    <source>
        <dbReference type="ARBA" id="ARBA00023224"/>
    </source>
</evidence>
<evidence type="ECO:0000256" key="6">
    <source>
        <dbReference type="ARBA" id="ARBA00023136"/>
    </source>
</evidence>
<reference evidence="12" key="2">
    <citation type="submission" date="2025-08" db="UniProtKB">
        <authorList>
            <consortium name="Ensembl"/>
        </authorList>
    </citation>
    <scope>IDENTIFICATION</scope>
</reference>
<dbReference type="PRINTS" id="PR01157">
    <property type="entry name" value="P2YPURNOCPTR"/>
</dbReference>
<feature type="transmembrane region" description="Helical" evidence="10">
    <location>
        <begin position="56"/>
        <end position="77"/>
    </location>
</feature>
<proteinExistence type="inferred from homology"/>
<feature type="transmembrane region" description="Helical" evidence="10">
    <location>
        <begin position="135"/>
        <end position="158"/>
    </location>
</feature>
<dbReference type="GeneTree" id="ENSGT01110000267167"/>
<evidence type="ECO:0000256" key="5">
    <source>
        <dbReference type="ARBA" id="ARBA00023040"/>
    </source>
</evidence>
<dbReference type="PANTHER" id="PTHR24233">
    <property type="entry name" value="P2Y PURINOCEPTOR-RELATED G-PROTEIN COUPLED RECEPTOR"/>
    <property type="match status" value="1"/>
</dbReference>
<evidence type="ECO:0000256" key="9">
    <source>
        <dbReference type="RuleBase" id="RU000688"/>
    </source>
</evidence>
<evidence type="ECO:0000256" key="2">
    <source>
        <dbReference type="ARBA" id="ARBA00022475"/>
    </source>
</evidence>
<dbReference type="GO" id="GO:0045028">
    <property type="term" value="F:G protein-coupled purinergic nucleotide receptor activity"/>
    <property type="evidence" value="ECO:0007669"/>
    <property type="project" value="TreeGrafter"/>
</dbReference>
<name>A0A3Q1CYT1_AMPOC</name>
<protein>
    <recommendedName>
        <fullName evidence="11">G-protein coupled receptors family 1 profile domain-containing protein</fullName>
    </recommendedName>
</protein>
<keyword evidence="2" id="KW-1003">Cell membrane</keyword>
<comment type="subcellular location">
    <subcellularLocation>
        <location evidence="1">Cell membrane</location>
        <topology evidence="1">Multi-pass membrane protein</topology>
    </subcellularLocation>
</comment>
<dbReference type="PROSITE" id="PS00237">
    <property type="entry name" value="G_PROTEIN_RECEP_F1_1"/>
    <property type="match status" value="1"/>
</dbReference>
<evidence type="ECO:0000313" key="13">
    <source>
        <dbReference type="Proteomes" id="UP001501940"/>
    </source>
</evidence>
<reference evidence="12" key="3">
    <citation type="submission" date="2025-09" db="UniProtKB">
        <authorList>
            <consortium name="Ensembl"/>
        </authorList>
    </citation>
    <scope>IDENTIFICATION</scope>
</reference>
<feature type="transmembrane region" description="Helical" evidence="10">
    <location>
        <begin position="23"/>
        <end position="44"/>
    </location>
</feature>
<dbReference type="PROSITE" id="PS50262">
    <property type="entry name" value="G_PROTEIN_RECEP_F1_2"/>
    <property type="match status" value="1"/>
</dbReference>
<dbReference type="Proteomes" id="UP001501940">
    <property type="component" value="Chromosome 7"/>
</dbReference>
<dbReference type="PRINTS" id="PR00237">
    <property type="entry name" value="GPCRRHODOPSN"/>
</dbReference>
<keyword evidence="3 9" id="KW-0812">Transmembrane</keyword>
<accession>A0A3Q1CYT1</accession>
<reference evidence="12 13" key="1">
    <citation type="submission" date="2022-01" db="EMBL/GenBank/DDBJ databases">
        <title>A chromosome-scale genome assembly of the false clownfish, Amphiprion ocellaris.</title>
        <authorList>
            <person name="Ryu T."/>
        </authorList>
    </citation>
    <scope>NUCLEOTIDE SEQUENCE [LARGE SCALE GENOMIC DNA]</scope>
</reference>
<feature type="domain" description="G-protein coupled receptors family 1 profile" evidence="11">
    <location>
        <begin position="37"/>
        <end position="295"/>
    </location>
</feature>
<evidence type="ECO:0000256" key="7">
    <source>
        <dbReference type="ARBA" id="ARBA00023170"/>
    </source>
</evidence>
<keyword evidence="4 10" id="KW-1133">Transmembrane helix</keyword>
<dbReference type="InterPro" id="IPR017452">
    <property type="entry name" value="GPCR_Rhodpsn_7TM"/>
</dbReference>
<evidence type="ECO:0000259" key="11">
    <source>
        <dbReference type="PROSITE" id="PS50262"/>
    </source>
</evidence>
<dbReference type="InterPro" id="IPR000276">
    <property type="entry name" value="GPCR_Rhodpsn"/>
</dbReference>
<keyword evidence="13" id="KW-1185">Reference proteome</keyword>
<evidence type="ECO:0000256" key="4">
    <source>
        <dbReference type="ARBA" id="ARBA00022989"/>
    </source>
</evidence>
<dbReference type="Ensembl" id="ENSAOCT00000004007.2">
    <property type="protein sequence ID" value="ENSAOCP00000023966.2"/>
    <property type="gene ID" value="ENSAOCG00000010440.2"/>
</dbReference>
<dbReference type="SUPFAM" id="SSF81321">
    <property type="entry name" value="Family A G protein-coupled receptor-like"/>
    <property type="match status" value="1"/>
</dbReference>
<organism evidence="12 13">
    <name type="scientific">Amphiprion ocellaris</name>
    <name type="common">Clown anemonefish</name>
    <dbReference type="NCBI Taxonomy" id="80972"/>
    <lineage>
        <taxon>Eukaryota</taxon>
        <taxon>Metazoa</taxon>
        <taxon>Chordata</taxon>
        <taxon>Craniata</taxon>
        <taxon>Vertebrata</taxon>
        <taxon>Euteleostomi</taxon>
        <taxon>Actinopterygii</taxon>
        <taxon>Neopterygii</taxon>
        <taxon>Teleostei</taxon>
        <taxon>Neoteleostei</taxon>
        <taxon>Acanthomorphata</taxon>
        <taxon>Ovalentaria</taxon>
        <taxon>Pomacentridae</taxon>
        <taxon>Amphiprion</taxon>
    </lineage>
</organism>
<dbReference type="GO" id="GO:0005886">
    <property type="term" value="C:plasma membrane"/>
    <property type="evidence" value="ECO:0007669"/>
    <property type="project" value="UniProtKB-SubCell"/>
</dbReference>
<feature type="transmembrane region" description="Helical" evidence="10">
    <location>
        <begin position="97"/>
        <end position="115"/>
    </location>
</feature>
<evidence type="ECO:0000256" key="1">
    <source>
        <dbReference type="ARBA" id="ARBA00004651"/>
    </source>
</evidence>
<dbReference type="OMA" id="IVFCYIC"/>
<dbReference type="Gene3D" id="1.20.1070.10">
    <property type="entry name" value="Rhodopsin 7-helix transmembrane proteins"/>
    <property type="match status" value="1"/>
</dbReference>
<dbReference type="PANTHER" id="PTHR24233:SF10">
    <property type="entry name" value="P2Y PURINOCEPTOR 13"/>
    <property type="match status" value="1"/>
</dbReference>
<gene>
    <name evidence="12" type="primary">P2RY13</name>
</gene>
<keyword evidence="7 9" id="KW-0675">Receptor</keyword>
<evidence type="ECO:0000313" key="12">
    <source>
        <dbReference type="Ensembl" id="ENSAOCP00000023966.2"/>
    </source>
</evidence>
<keyword evidence="6 10" id="KW-0472">Membrane</keyword>
<dbReference type="STRING" id="80972.ENSAOCP00000023966"/>
<dbReference type="AlphaFoldDB" id="A0A3Q1CYT1"/>
<evidence type="ECO:0000256" key="10">
    <source>
        <dbReference type="SAM" id="Phobius"/>
    </source>
</evidence>
<sequence length="351" mass="39319">VEHSQTNHSNKCHLNLVIINEVVSSLFFLLFPAALLLNGVAVWVSFHLRSTSTFIVYLKSLVAADLLMTLALPPLAASMLPQATVELRALACRYIDVVFYCCMYTSILLMGVISLDRFFKIVRPCGKALGQNVMFSIVMSSLVWVVIFGGTAIPTMILTDQEPPPDNLTADFCMSMKSPAGVSLHKYVVVFMETLFWLASVLIVFCYICITAKVLKSFRNSGSNNAKGKKKTKLRVFLILLVFCVCFVPLHLVRISVSHVKNVDTDGCREMWVVIVHKVARWVAATNACLDPLLYIYLCREYRDKLVDMMKAKGGLASIQLQGPQYKMNEQLYTCYFLVKVQHAKSSLCSN</sequence>
<keyword evidence="5 9" id="KW-0297">G-protein coupled receptor</keyword>
<feature type="transmembrane region" description="Helical" evidence="10">
    <location>
        <begin position="195"/>
        <end position="215"/>
    </location>
</feature>
<comment type="similarity">
    <text evidence="9">Belongs to the G-protein coupled receptor 1 family.</text>
</comment>
<evidence type="ECO:0000256" key="3">
    <source>
        <dbReference type="ARBA" id="ARBA00022692"/>
    </source>
</evidence>
<feature type="transmembrane region" description="Helical" evidence="10">
    <location>
        <begin position="236"/>
        <end position="253"/>
    </location>
</feature>